<dbReference type="InterPro" id="IPR003598">
    <property type="entry name" value="Ig_sub2"/>
</dbReference>
<keyword evidence="2" id="KW-1015">Disulfide bond</keyword>
<dbReference type="InterPro" id="IPR013783">
    <property type="entry name" value="Ig-like_fold"/>
</dbReference>
<evidence type="ECO:0000256" key="3">
    <source>
        <dbReference type="ARBA" id="ARBA00023319"/>
    </source>
</evidence>
<dbReference type="EMBL" id="JABSTV010001249">
    <property type="protein sequence ID" value="KAH7961939.1"/>
    <property type="molecule type" value="Genomic_DNA"/>
</dbReference>
<protein>
    <recommendedName>
        <fullName evidence="4">Ig-like domain-containing protein</fullName>
    </recommendedName>
</protein>
<gene>
    <name evidence="5" type="ORF">HPB52_013646</name>
</gene>
<dbReference type="GO" id="GO:0005886">
    <property type="term" value="C:plasma membrane"/>
    <property type="evidence" value="ECO:0007669"/>
    <property type="project" value="TreeGrafter"/>
</dbReference>
<proteinExistence type="predicted"/>
<sequence length="247" mass="26730">MRLLTLTVREAQLSHTGEYSCANGLPASFHHVLVVPKKSSKDRGMPTDFNRCITLRLNETLEIPCDLDKDEAADVRWYRDGRAVGPAVDPRLHVRSDGALVIDNTVHADAGAYRCRWGERESATFIVTPPIQTETSPERHVVDAGATVNIDCKVFGGDNPPRLSWLVSGVPLGSSGSRARLSGLAGVRDSLLTLTDVGPDDSGVYTCRAQDERCPRAVASTASTSLHVWPHGIHTNEELPGAGMLIK</sequence>
<keyword evidence="3" id="KW-0393">Immunoglobulin domain</keyword>
<dbReference type="GO" id="GO:0008046">
    <property type="term" value="F:axon guidance receptor activity"/>
    <property type="evidence" value="ECO:0007669"/>
    <property type="project" value="TreeGrafter"/>
</dbReference>
<reference evidence="5" key="2">
    <citation type="submission" date="2021-09" db="EMBL/GenBank/DDBJ databases">
        <authorList>
            <person name="Jia N."/>
            <person name="Wang J."/>
            <person name="Shi W."/>
            <person name="Du L."/>
            <person name="Sun Y."/>
            <person name="Zhan W."/>
            <person name="Jiang J."/>
            <person name="Wang Q."/>
            <person name="Zhang B."/>
            <person name="Ji P."/>
            <person name="Sakyi L.B."/>
            <person name="Cui X."/>
            <person name="Yuan T."/>
            <person name="Jiang B."/>
            <person name="Yang W."/>
            <person name="Lam T.T.-Y."/>
            <person name="Chang Q."/>
            <person name="Ding S."/>
            <person name="Wang X."/>
            <person name="Zhu J."/>
            <person name="Ruan X."/>
            <person name="Zhao L."/>
            <person name="Wei J."/>
            <person name="Que T."/>
            <person name="Du C."/>
            <person name="Cheng J."/>
            <person name="Dai P."/>
            <person name="Han X."/>
            <person name="Huang E."/>
            <person name="Gao Y."/>
            <person name="Liu J."/>
            <person name="Shao H."/>
            <person name="Ye R."/>
            <person name="Li L."/>
            <person name="Wei W."/>
            <person name="Wang X."/>
            <person name="Wang C."/>
            <person name="Huo Q."/>
            <person name="Li W."/>
            <person name="Guo W."/>
            <person name="Chen H."/>
            <person name="Chen S."/>
            <person name="Zhou L."/>
            <person name="Zhou L."/>
            <person name="Ni X."/>
            <person name="Tian J."/>
            <person name="Zhou Y."/>
            <person name="Sheng Y."/>
            <person name="Liu T."/>
            <person name="Pan Y."/>
            <person name="Xia L."/>
            <person name="Li J."/>
            <person name="Zhao F."/>
            <person name="Cao W."/>
        </authorList>
    </citation>
    <scope>NUCLEOTIDE SEQUENCE</scope>
    <source>
        <strain evidence="5">Rsan-2018</strain>
        <tissue evidence="5">Larvae</tissue>
    </source>
</reference>
<dbReference type="PANTHER" id="PTHR45080:SF8">
    <property type="entry name" value="IG-LIKE DOMAIN-CONTAINING PROTEIN"/>
    <property type="match status" value="1"/>
</dbReference>
<dbReference type="Gene3D" id="2.60.40.10">
    <property type="entry name" value="Immunoglobulins"/>
    <property type="match status" value="2"/>
</dbReference>
<name>A0A9D4Q001_RHISA</name>
<evidence type="ECO:0000256" key="1">
    <source>
        <dbReference type="ARBA" id="ARBA00022729"/>
    </source>
</evidence>
<dbReference type="SMART" id="SM00409">
    <property type="entry name" value="IG"/>
    <property type="match status" value="2"/>
</dbReference>
<keyword evidence="1" id="KW-0732">Signal</keyword>
<dbReference type="Proteomes" id="UP000821837">
    <property type="component" value="Chromosome 3"/>
</dbReference>
<dbReference type="GO" id="GO:0043025">
    <property type="term" value="C:neuronal cell body"/>
    <property type="evidence" value="ECO:0007669"/>
    <property type="project" value="TreeGrafter"/>
</dbReference>
<evidence type="ECO:0000259" key="4">
    <source>
        <dbReference type="PROSITE" id="PS50835"/>
    </source>
</evidence>
<dbReference type="GO" id="GO:0050808">
    <property type="term" value="P:synapse organization"/>
    <property type="evidence" value="ECO:0007669"/>
    <property type="project" value="TreeGrafter"/>
</dbReference>
<feature type="domain" description="Ig-like" evidence="4">
    <location>
        <begin position="129"/>
        <end position="225"/>
    </location>
</feature>
<comment type="caution">
    <text evidence="5">The sequence shown here is derived from an EMBL/GenBank/DDBJ whole genome shotgun (WGS) entry which is preliminary data.</text>
</comment>
<evidence type="ECO:0000256" key="2">
    <source>
        <dbReference type="ARBA" id="ARBA00023157"/>
    </source>
</evidence>
<dbReference type="GO" id="GO:0007156">
    <property type="term" value="P:homophilic cell adhesion via plasma membrane adhesion molecules"/>
    <property type="evidence" value="ECO:0007669"/>
    <property type="project" value="TreeGrafter"/>
</dbReference>
<dbReference type="InterPro" id="IPR003599">
    <property type="entry name" value="Ig_sub"/>
</dbReference>
<dbReference type="PANTHER" id="PTHR45080">
    <property type="entry name" value="CONTACTIN 5"/>
    <property type="match status" value="1"/>
</dbReference>
<dbReference type="InterPro" id="IPR013098">
    <property type="entry name" value="Ig_I-set"/>
</dbReference>
<dbReference type="InterPro" id="IPR007110">
    <property type="entry name" value="Ig-like_dom"/>
</dbReference>
<dbReference type="SUPFAM" id="SSF48726">
    <property type="entry name" value="Immunoglobulin"/>
    <property type="match status" value="2"/>
</dbReference>
<feature type="domain" description="Ig-like" evidence="4">
    <location>
        <begin position="36"/>
        <end position="116"/>
    </location>
</feature>
<organism evidence="5 6">
    <name type="scientific">Rhipicephalus sanguineus</name>
    <name type="common">Brown dog tick</name>
    <name type="synonym">Ixodes sanguineus</name>
    <dbReference type="NCBI Taxonomy" id="34632"/>
    <lineage>
        <taxon>Eukaryota</taxon>
        <taxon>Metazoa</taxon>
        <taxon>Ecdysozoa</taxon>
        <taxon>Arthropoda</taxon>
        <taxon>Chelicerata</taxon>
        <taxon>Arachnida</taxon>
        <taxon>Acari</taxon>
        <taxon>Parasitiformes</taxon>
        <taxon>Ixodida</taxon>
        <taxon>Ixodoidea</taxon>
        <taxon>Ixodidae</taxon>
        <taxon>Rhipicephalinae</taxon>
        <taxon>Rhipicephalus</taxon>
        <taxon>Rhipicephalus</taxon>
    </lineage>
</organism>
<keyword evidence="6" id="KW-1185">Reference proteome</keyword>
<dbReference type="AlphaFoldDB" id="A0A9D4Q001"/>
<dbReference type="SMART" id="SM00408">
    <property type="entry name" value="IGc2"/>
    <property type="match status" value="2"/>
</dbReference>
<reference evidence="5" key="1">
    <citation type="journal article" date="2020" name="Cell">
        <title>Large-Scale Comparative Analyses of Tick Genomes Elucidate Their Genetic Diversity and Vector Capacities.</title>
        <authorList>
            <consortium name="Tick Genome and Microbiome Consortium (TIGMIC)"/>
            <person name="Jia N."/>
            <person name="Wang J."/>
            <person name="Shi W."/>
            <person name="Du L."/>
            <person name="Sun Y."/>
            <person name="Zhan W."/>
            <person name="Jiang J.F."/>
            <person name="Wang Q."/>
            <person name="Zhang B."/>
            <person name="Ji P."/>
            <person name="Bell-Sakyi L."/>
            <person name="Cui X.M."/>
            <person name="Yuan T.T."/>
            <person name="Jiang B.G."/>
            <person name="Yang W.F."/>
            <person name="Lam T.T."/>
            <person name="Chang Q.C."/>
            <person name="Ding S.J."/>
            <person name="Wang X.J."/>
            <person name="Zhu J.G."/>
            <person name="Ruan X.D."/>
            <person name="Zhao L."/>
            <person name="Wei J.T."/>
            <person name="Ye R.Z."/>
            <person name="Que T.C."/>
            <person name="Du C.H."/>
            <person name="Zhou Y.H."/>
            <person name="Cheng J.X."/>
            <person name="Dai P.F."/>
            <person name="Guo W.B."/>
            <person name="Han X.H."/>
            <person name="Huang E.J."/>
            <person name="Li L.F."/>
            <person name="Wei W."/>
            <person name="Gao Y.C."/>
            <person name="Liu J.Z."/>
            <person name="Shao H.Z."/>
            <person name="Wang X."/>
            <person name="Wang C.C."/>
            <person name="Yang T.C."/>
            <person name="Huo Q.B."/>
            <person name="Li W."/>
            <person name="Chen H.Y."/>
            <person name="Chen S.E."/>
            <person name="Zhou L.G."/>
            <person name="Ni X.B."/>
            <person name="Tian J.H."/>
            <person name="Sheng Y."/>
            <person name="Liu T."/>
            <person name="Pan Y.S."/>
            <person name="Xia L.Y."/>
            <person name="Li J."/>
            <person name="Zhao F."/>
            <person name="Cao W.C."/>
        </authorList>
    </citation>
    <scope>NUCLEOTIDE SEQUENCE</scope>
    <source>
        <strain evidence="5">Rsan-2018</strain>
    </source>
</reference>
<evidence type="ECO:0000313" key="5">
    <source>
        <dbReference type="EMBL" id="KAH7961939.1"/>
    </source>
</evidence>
<dbReference type="GO" id="GO:0030424">
    <property type="term" value="C:axon"/>
    <property type="evidence" value="ECO:0007669"/>
    <property type="project" value="TreeGrafter"/>
</dbReference>
<dbReference type="VEuPathDB" id="VectorBase:RSAN_035043"/>
<dbReference type="PROSITE" id="PS50835">
    <property type="entry name" value="IG_LIKE"/>
    <property type="match status" value="2"/>
</dbReference>
<dbReference type="Pfam" id="PF13927">
    <property type="entry name" value="Ig_3"/>
    <property type="match status" value="1"/>
</dbReference>
<dbReference type="InterPro" id="IPR036179">
    <property type="entry name" value="Ig-like_dom_sf"/>
</dbReference>
<evidence type="ECO:0000313" key="6">
    <source>
        <dbReference type="Proteomes" id="UP000821837"/>
    </source>
</evidence>
<dbReference type="Pfam" id="PF07679">
    <property type="entry name" value="I-set"/>
    <property type="match status" value="1"/>
</dbReference>
<accession>A0A9D4Q001</accession>
<dbReference type="InterPro" id="IPR050958">
    <property type="entry name" value="Cell_Adh-Cytoskel_Orgn"/>
</dbReference>